<protein>
    <recommendedName>
        <fullName evidence="4">DUF4476 domain-containing protein</fullName>
    </recommendedName>
</protein>
<keyword evidence="1" id="KW-0175">Coiled coil</keyword>
<accession>A0ABQ1HDP1</accession>
<proteinExistence type="predicted"/>
<name>A0ABQ1HDP1_9FLAO</name>
<evidence type="ECO:0000313" key="2">
    <source>
        <dbReference type="EMBL" id="GGA70372.1"/>
    </source>
</evidence>
<evidence type="ECO:0000313" key="3">
    <source>
        <dbReference type="Proteomes" id="UP000658793"/>
    </source>
</evidence>
<dbReference type="EMBL" id="BMGA01000001">
    <property type="protein sequence ID" value="GGA70372.1"/>
    <property type="molecule type" value="Genomic_DNA"/>
</dbReference>
<feature type="coiled-coil region" evidence="1">
    <location>
        <begin position="159"/>
        <end position="197"/>
    </location>
</feature>
<evidence type="ECO:0000256" key="1">
    <source>
        <dbReference type="SAM" id="Coils"/>
    </source>
</evidence>
<organism evidence="2 3">
    <name type="scientific">Flavobacterium palustre</name>
    <dbReference type="NCBI Taxonomy" id="1476463"/>
    <lineage>
        <taxon>Bacteria</taxon>
        <taxon>Pseudomonadati</taxon>
        <taxon>Bacteroidota</taxon>
        <taxon>Flavobacteriia</taxon>
        <taxon>Flavobacteriales</taxon>
        <taxon>Flavobacteriaceae</taxon>
        <taxon>Flavobacterium</taxon>
    </lineage>
</organism>
<sequence>MSVLLKTILESLPLLNKLKDIRQNTYYNLTIMKKRLEADLISIAHRILQLKDKSDINQLYLETQKLYEKLSVLKFIDENYADVKPTIGSYSEIEKEIETIFDKETALAEETTAEKTENTIIAENITEEAIAETTAEQEEAIISPETAITEEETISEKEENEEDDLISDEEEEIEETEAEFNEQEAAIEEEVENETTENEKITIPAFKAAFELTQEPEEETKKPETVQISFEDLLGLSYNEPEFVKVDEIPAPAKEVVFEPIETAETPVQKAVETAEKETPKTISLNEKFSKGIEIDLNDRIAFVKHLFGNSNEDYNRVMSQLITFDNFYETKSFIDDMVKPDYNNWEGKEEYEERFMEIIEKKFL</sequence>
<keyword evidence="3" id="KW-1185">Reference proteome</keyword>
<gene>
    <name evidence="2" type="ORF">GCM10008015_08960</name>
</gene>
<comment type="caution">
    <text evidence="2">The sequence shown here is derived from an EMBL/GenBank/DDBJ whole genome shotgun (WGS) entry which is preliminary data.</text>
</comment>
<dbReference type="Proteomes" id="UP000658793">
    <property type="component" value="Unassembled WGS sequence"/>
</dbReference>
<evidence type="ECO:0008006" key="4">
    <source>
        <dbReference type="Google" id="ProtNLM"/>
    </source>
</evidence>
<reference evidence="3" key="1">
    <citation type="journal article" date="2019" name="Int. J. Syst. Evol. Microbiol.">
        <title>The Global Catalogue of Microorganisms (GCM) 10K type strain sequencing project: providing services to taxonomists for standard genome sequencing and annotation.</title>
        <authorList>
            <consortium name="The Broad Institute Genomics Platform"/>
            <consortium name="The Broad Institute Genome Sequencing Center for Infectious Disease"/>
            <person name="Wu L."/>
            <person name="Ma J."/>
        </authorList>
    </citation>
    <scope>NUCLEOTIDE SEQUENCE [LARGE SCALE GENOMIC DNA]</scope>
    <source>
        <strain evidence="3">CGMCC 1.12811</strain>
    </source>
</reference>